<evidence type="ECO:0000313" key="2">
    <source>
        <dbReference type="Proteomes" id="UP001625374"/>
    </source>
</evidence>
<dbReference type="RefSeq" id="WP_236048888.1">
    <property type="nucleotide sequence ID" value="NZ_BJVX01000011.1"/>
</dbReference>
<sequence>MMITIGLTGWGDHPTITLENSKKLENYSSYFPVVELDTSFYAIPPQKNISSWIEKTPEAFQFIPKAYKAMTQHKEWIEEFSSIEQMFEIFNKTFEPMVVSNKVKAFLFQFPPYFDCTKQNVAYLRRVRELMKDLPVAIEFRSQSWFTEQNKEKTLDFLLQQHFINVIVDQPQTPNNSVPTIPLSTNDTLAIYRLHGRNYEGWLGESLNDWRAERTLYNYKKEELVEFATTVETLESKTQEVCVIFNNNSGGHAAQNAFSLQDILDISFENLSPRQLDLF</sequence>
<dbReference type="Proteomes" id="UP001625374">
    <property type="component" value="Unassembled WGS sequence"/>
</dbReference>
<name>A0ABW8UK25_9LACT</name>
<organism evidence="1 2">
    <name type="scientific">Marinilactibacillus psychrotolerans</name>
    <dbReference type="NCBI Taxonomy" id="191770"/>
    <lineage>
        <taxon>Bacteria</taxon>
        <taxon>Bacillati</taxon>
        <taxon>Bacillota</taxon>
        <taxon>Bacilli</taxon>
        <taxon>Lactobacillales</taxon>
        <taxon>Carnobacteriaceae</taxon>
        <taxon>Marinilactibacillus</taxon>
    </lineage>
</organism>
<proteinExistence type="predicted"/>
<dbReference type="InterPro" id="IPR036520">
    <property type="entry name" value="UPF0759_sf"/>
</dbReference>
<comment type="caution">
    <text evidence="1">The sequence shown here is derived from an EMBL/GenBank/DDBJ whole genome shotgun (WGS) entry which is preliminary data.</text>
</comment>
<evidence type="ECO:0000313" key="1">
    <source>
        <dbReference type="EMBL" id="MFL2102834.1"/>
    </source>
</evidence>
<protein>
    <submittedName>
        <fullName evidence="1">DUF72 domain-containing protein</fullName>
    </submittedName>
</protein>
<keyword evidence="2" id="KW-1185">Reference proteome</keyword>
<dbReference type="Gene3D" id="3.20.20.410">
    <property type="entry name" value="Protein of unknown function UPF0759"/>
    <property type="match status" value="1"/>
</dbReference>
<dbReference type="PANTHER" id="PTHR30348:SF13">
    <property type="entry name" value="UPF0759 PROTEIN YUNF"/>
    <property type="match status" value="1"/>
</dbReference>
<accession>A0ABW8UK25</accession>
<dbReference type="GeneID" id="96911658"/>
<gene>
    <name evidence="1" type="ORF">ACEN37_06155</name>
</gene>
<dbReference type="SUPFAM" id="SSF117396">
    <property type="entry name" value="TM1631-like"/>
    <property type="match status" value="1"/>
</dbReference>
<reference evidence="1 2" key="1">
    <citation type="submission" date="2024-08" db="EMBL/GenBank/DDBJ databases">
        <authorList>
            <person name="Arias E."/>
        </authorList>
    </citation>
    <scope>NUCLEOTIDE SEQUENCE [LARGE SCALE GENOMIC DNA]</scope>
    <source>
        <strain evidence="1 2">FAM 24106</strain>
    </source>
</reference>
<dbReference type="PANTHER" id="PTHR30348">
    <property type="entry name" value="UNCHARACTERIZED PROTEIN YECE"/>
    <property type="match status" value="1"/>
</dbReference>
<dbReference type="Pfam" id="PF01904">
    <property type="entry name" value="DUF72"/>
    <property type="match status" value="1"/>
</dbReference>
<dbReference type="InterPro" id="IPR002763">
    <property type="entry name" value="DUF72"/>
</dbReference>
<dbReference type="EMBL" id="JBGQQK010000014">
    <property type="protein sequence ID" value="MFL2102834.1"/>
    <property type="molecule type" value="Genomic_DNA"/>
</dbReference>